<sequence length="713" mass="75751">MSSDIKTAADSSQAEKNEHPKPAFPEGGFKAWMTVLACWCVMFNTFGYMNAFGVYEAYYKNTLLKNESNSNIAWIGSLQAYFMYSSGLLSGPLMDRYGPRVILVPCSIIFVVSVMLTSLCKEYYQFILAQGVLGGVFNGLTYTPALTAVNQHFFKRRPLALGIASSGSSLAGIIIPISLNRMLNKTSLGFGWSVRILGFIMLALSVVACLTITSNAPKRRTGAPFVLEAWRKPEYTIQIIGLFLVTWALFVPMFYIPSYAQSIGISVSLSNYLIAILNAGSLVGRILGGALANRLGRFNTLASASAACGILILCWLRIESHGGMIMFSVLFGFSSGIVIGLFTATIAMTAPKPNVIGSYIGMALGVLGLASLTGTPITGAMISTYGTYDGAIIFAGVSAVLGAGIIFVARVNPSDWKIQTYGAPWLGKWPFILGTDVAGVVVDVGPSVTRFTKGQRVVAYCHNLGSNDAANSGFQLYTLVKEVTAAGIPDSISFEEAAVLPQAITTAAAGLFLEESLNLPLPSATGVKPTGKSILIWGGASSVGATTIQLADAAGLTVITTASAHNHVLVKSLGANAVFDYKSPTVVEDVASALASTDFVGVVDAISETASFEMVRAILDQLKADVRTISVLPYDKPTGRFAPIFISSNFLTYDSNKHVADGIWKDFVSEALENGRLKPKPDPEVVGKGLEEIQHAVDTLKKGVSAKKIVVTL</sequence>
<dbReference type="InterPro" id="IPR013154">
    <property type="entry name" value="ADH-like_N"/>
</dbReference>
<feature type="transmembrane region" description="Helical" evidence="5">
    <location>
        <begin position="159"/>
        <end position="180"/>
    </location>
</feature>
<dbReference type="SMART" id="SM00829">
    <property type="entry name" value="PKS_ER"/>
    <property type="match status" value="1"/>
</dbReference>
<dbReference type="AlphaFoldDB" id="A0AAN4PE87"/>
<feature type="transmembrane region" description="Helical" evidence="5">
    <location>
        <begin position="359"/>
        <end position="385"/>
    </location>
</feature>
<dbReference type="PANTHER" id="PTHR45348:SF2">
    <property type="entry name" value="ZINC-TYPE ALCOHOL DEHYDROGENASE-LIKE PROTEIN C2E1P3.01"/>
    <property type="match status" value="1"/>
</dbReference>
<dbReference type="SUPFAM" id="SSF51735">
    <property type="entry name" value="NAD(P)-binding Rossmann-fold domains"/>
    <property type="match status" value="1"/>
</dbReference>
<dbReference type="Gene3D" id="3.90.180.10">
    <property type="entry name" value="Medium-chain alcohol dehydrogenases, catalytic domain"/>
    <property type="match status" value="1"/>
</dbReference>
<dbReference type="InterPro" id="IPR047122">
    <property type="entry name" value="Trans-enoyl_RdTase-like"/>
</dbReference>
<dbReference type="GO" id="GO:0016651">
    <property type="term" value="F:oxidoreductase activity, acting on NAD(P)H"/>
    <property type="evidence" value="ECO:0007669"/>
    <property type="project" value="InterPro"/>
</dbReference>
<organism evidence="7 8">
    <name type="scientific">Aspergillus lentulus</name>
    <dbReference type="NCBI Taxonomy" id="293939"/>
    <lineage>
        <taxon>Eukaryota</taxon>
        <taxon>Fungi</taxon>
        <taxon>Dikarya</taxon>
        <taxon>Ascomycota</taxon>
        <taxon>Pezizomycotina</taxon>
        <taxon>Eurotiomycetes</taxon>
        <taxon>Eurotiomycetidae</taxon>
        <taxon>Eurotiales</taxon>
        <taxon>Aspergillaceae</taxon>
        <taxon>Aspergillus</taxon>
        <taxon>Aspergillus subgen. Fumigati</taxon>
    </lineage>
</organism>
<feature type="region of interest" description="Disordered" evidence="4">
    <location>
        <begin position="1"/>
        <end position="21"/>
    </location>
</feature>
<evidence type="ECO:0000256" key="3">
    <source>
        <dbReference type="ARBA" id="ARBA00023002"/>
    </source>
</evidence>
<dbReference type="EMBL" id="BCLY01000004">
    <property type="protein sequence ID" value="GAQ04997.1"/>
    <property type="molecule type" value="Genomic_DNA"/>
</dbReference>
<keyword evidence="5" id="KW-0472">Membrane</keyword>
<evidence type="ECO:0000259" key="6">
    <source>
        <dbReference type="PROSITE" id="PS50850"/>
    </source>
</evidence>
<dbReference type="SUPFAM" id="SSF50129">
    <property type="entry name" value="GroES-like"/>
    <property type="match status" value="1"/>
</dbReference>
<dbReference type="InterPro" id="IPR011701">
    <property type="entry name" value="MFS"/>
</dbReference>
<keyword evidence="5" id="KW-1133">Transmembrane helix</keyword>
<dbReference type="CDD" id="cd08249">
    <property type="entry name" value="enoyl_reductase_like"/>
    <property type="match status" value="1"/>
</dbReference>
<dbReference type="InterPro" id="IPR036259">
    <property type="entry name" value="MFS_trans_sf"/>
</dbReference>
<dbReference type="Gene3D" id="1.20.1250.20">
    <property type="entry name" value="MFS general substrate transporter like domains"/>
    <property type="match status" value="1"/>
</dbReference>
<dbReference type="Proteomes" id="UP000051487">
    <property type="component" value="Unassembled WGS sequence"/>
</dbReference>
<dbReference type="InterPro" id="IPR011032">
    <property type="entry name" value="GroES-like_sf"/>
</dbReference>
<evidence type="ECO:0000313" key="8">
    <source>
        <dbReference type="Proteomes" id="UP000051487"/>
    </source>
</evidence>
<evidence type="ECO:0000256" key="1">
    <source>
        <dbReference type="ARBA" id="ARBA00004141"/>
    </source>
</evidence>
<feature type="transmembrane region" description="Helical" evidence="5">
    <location>
        <begin position="101"/>
        <end position="119"/>
    </location>
</feature>
<dbReference type="InterPro" id="IPR020846">
    <property type="entry name" value="MFS_dom"/>
</dbReference>
<comment type="subcellular location">
    <subcellularLocation>
        <location evidence="1">Membrane</location>
        <topology evidence="1">Multi-pass membrane protein</topology>
    </subcellularLocation>
</comment>
<dbReference type="InterPro" id="IPR036291">
    <property type="entry name" value="NAD(P)-bd_dom_sf"/>
</dbReference>
<feature type="transmembrane region" description="Helical" evidence="5">
    <location>
        <begin position="300"/>
        <end position="318"/>
    </location>
</feature>
<comment type="similarity">
    <text evidence="2">Belongs to the zinc-containing alcohol dehydrogenase family.</text>
</comment>
<dbReference type="SUPFAM" id="SSF103473">
    <property type="entry name" value="MFS general substrate transporter"/>
    <property type="match status" value="1"/>
</dbReference>
<feature type="transmembrane region" description="Helical" evidence="5">
    <location>
        <begin position="324"/>
        <end position="347"/>
    </location>
</feature>
<evidence type="ECO:0000256" key="5">
    <source>
        <dbReference type="SAM" id="Phobius"/>
    </source>
</evidence>
<evidence type="ECO:0000256" key="4">
    <source>
        <dbReference type="SAM" id="MobiDB-lite"/>
    </source>
</evidence>
<dbReference type="Gene3D" id="3.40.50.720">
    <property type="entry name" value="NAD(P)-binding Rossmann-like Domain"/>
    <property type="match status" value="1"/>
</dbReference>
<accession>A0AAN4PE87</accession>
<gene>
    <name evidence="7" type="ORF">ALT_2318</name>
</gene>
<reference evidence="7 8" key="1">
    <citation type="submission" date="2015-11" db="EMBL/GenBank/DDBJ databases">
        <title>Aspergillus lentulus strain IFM 54703T.</title>
        <authorList>
            <person name="Kusuya Y."/>
            <person name="Sakai K."/>
            <person name="Kamei K."/>
            <person name="Takahashi H."/>
            <person name="Yaguchi T."/>
        </authorList>
    </citation>
    <scope>NUCLEOTIDE SEQUENCE [LARGE SCALE GENOMIC DNA]</scope>
    <source>
        <strain evidence="7 8">IFM 54703</strain>
    </source>
</reference>
<feature type="transmembrane region" description="Helical" evidence="5">
    <location>
        <begin position="192"/>
        <end position="214"/>
    </location>
</feature>
<evidence type="ECO:0000313" key="7">
    <source>
        <dbReference type="EMBL" id="GAQ04997.1"/>
    </source>
</evidence>
<keyword evidence="5" id="KW-0812">Transmembrane</keyword>
<protein>
    <submittedName>
        <fullName evidence="7">Zinc-binding alcohol dehydrogenase domain-containing protein cipB</fullName>
    </submittedName>
</protein>
<comment type="caution">
    <text evidence="7">The sequence shown here is derived from an EMBL/GenBank/DDBJ whole genome shotgun (WGS) entry which is preliminary data.</text>
</comment>
<feature type="transmembrane region" description="Helical" evidence="5">
    <location>
        <begin position="31"/>
        <end position="52"/>
    </location>
</feature>
<evidence type="ECO:0000256" key="2">
    <source>
        <dbReference type="ARBA" id="ARBA00008072"/>
    </source>
</evidence>
<dbReference type="GO" id="GO:0022857">
    <property type="term" value="F:transmembrane transporter activity"/>
    <property type="evidence" value="ECO:0007669"/>
    <property type="project" value="InterPro"/>
</dbReference>
<feature type="transmembrane region" description="Helical" evidence="5">
    <location>
        <begin position="72"/>
        <end position="89"/>
    </location>
</feature>
<dbReference type="Pfam" id="PF08240">
    <property type="entry name" value="ADH_N"/>
    <property type="match status" value="1"/>
</dbReference>
<feature type="transmembrane region" description="Helical" evidence="5">
    <location>
        <begin position="235"/>
        <end position="257"/>
    </location>
</feature>
<dbReference type="GO" id="GO:0016020">
    <property type="term" value="C:membrane"/>
    <property type="evidence" value="ECO:0007669"/>
    <property type="project" value="UniProtKB-SubCell"/>
</dbReference>
<dbReference type="Pfam" id="PF07690">
    <property type="entry name" value="MFS_1"/>
    <property type="match status" value="1"/>
</dbReference>
<dbReference type="InterPro" id="IPR020843">
    <property type="entry name" value="ER"/>
</dbReference>
<feature type="compositionally biased region" description="Polar residues" evidence="4">
    <location>
        <begin position="1"/>
        <end position="12"/>
    </location>
</feature>
<feature type="domain" description="Major facilitator superfamily (MFS) profile" evidence="6">
    <location>
        <begin position="33"/>
        <end position="414"/>
    </location>
</feature>
<name>A0AAN4PE87_ASPLE</name>
<feature type="transmembrane region" description="Helical" evidence="5">
    <location>
        <begin position="125"/>
        <end position="147"/>
    </location>
</feature>
<dbReference type="PANTHER" id="PTHR45348">
    <property type="entry name" value="HYPOTHETICAL OXIDOREDUCTASE (EUROFUNG)"/>
    <property type="match status" value="1"/>
</dbReference>
<proteinExistence type="inferred from homology"/>
<feature type="transmembrane region" description="Helical" evidence="5">
    <location>
        <begin position="269"/>
        <end position="288"/>
    </location>
</feature>
<keyword evidence="3" id="KW-0560">Oxidoreductase</keyword>
<feature type="transmembrane region" description="Helical" evidence="5">
    <location>
        <begin position="391"/>
        <end position="409"/>
    </location>
</feature>
<dbReference type="PROSITE" id="PS50850">
    <property type="entry name" value="MFS"/>
    <property type="match status" value="1"/>
</dbReference>
<dbReference type="CDD" id="cd17352">
    <property type="entry name" value="MFS_MCT_SLC16"/>
    <property type="match status" value="1"/>
</dbReference>